<dbReference type="Pfam" id="PF00076">
    <property type="entry name" value="RRM_1"/>
    <property type="match status" value="2"/>
</dbReference>
<dbReference type="PANTHER" id="PTHR23189">
    <property type="entry name" value="RNA RECOGNITION MOTIF-CONTAINING"/>
    <property type="match status" value="1"/>
</dbReference>
<reference evidence="6 7" key="1">
    <citation type="journal article" date="2016" name="Nat. Commun.">
        <title>Extremotolerant tardigrade genome and improved radiotolerance of human cultured cells by tardigrade-unique protein.</title>
        <authorList>
            <person name="Hashimoto T."/>
            <person name="Horikawa D.D."/>
            <person name="Saito Y."/>
            <person name="Kuwahara H."/>
            <person name="Kozuka-Hata H."/>
            <person name="Shin-I T."/>
            <person name="Minakuchi Y."/>
            <person name="Ohishi K."/>
            <person name="Motoyama A."/>
            <person name="Aizu T."/>
            <person name="Enomoto A."/>
            <person name="Kondo K."/>
            <person name="Tanaka S."/>
            <person name="Hara Y."/>
            <person name="Koshikawa S."/>
            <person name="Sagara H."/>
            <person name="Miura T."/>
            <person name="Yokobori S."/>
            <person name="Miyagawa K."/>
            <person name="Suzuki Y."/>
            <person name="Kubo T."/>
            <person name="Oyama M."/>
            <person name="Kohara Y."/>
            <person name="Fujiyama A."/>
            <person name="Arakawa K."/>
            <person name="Katayama T."/>
            <person name="Toyoda A."/>
            <person name="Kunieda T."/>
        </authorList>
    </citation>
    <scope>NUCLEOTIDE SEQUENCE [LARGE SCALE GENOMIC DNA]</scope>
    <source>
        <strain evidence="6 7">YOKOZUNA-1</strain>
    </source>
</reference>
<dbReference type="InterPro" id="IPR012677">
    <property type="entry name" value="Nucleotide-bd_a/b_plait_sf"/>
</dbReference>
<dbReference type="PROSITE" id="PS50102">
    <property type="entry name" value="RRM"/>
    <property type="match status" value="2"/>
</dbReference>
<evidence type="ECO:0000256" key="3">
    <source>
        <dbReference type="PROSITE-ProRule" id="PRU00176"/>
    </source>
</evidence>
<keyword evidence="2 3" id="KW-0694">RNA-binding</keyword>
<feature type="region of interest" description="Disordered" evidence="4">
    <location>
        <begin position="1"/>
        <end position="132"/>
    </location>
</feature>
<dbReference type="SMART" id="SM00360">
    <property type="entry name" value="RRM"/>
    <property type="match status" value="2"/>
</dbReference>
<feature type="region of interest" description="Disordered" evidence="4">
    <location>
        <begin position="478"/>
        <end position="529"/>
    </location>
</feature>
<evidence type="ECO:0000256" key="4">
    <source>
        <dbReference type="SAM" id="MobiDB-lite"/>
    </source>
</evidence>
<keyword evidence="7" id="KW-1185">Reference proteome</keyword>
<name>A0A1D1VB27_RAMVA</name>
<dbReference type="InterPro" id="IPR035979">
    <property type="entry name" value="RBD_domain_sf"/>
</dbReference>
<evidence type="ECO:0000259" key="5">
    <source>
        <dbReference type="PROSITE" id="PS50102"/>
    </source>
</evidence>
<evidence type="ECO:0000313" key="6">
    <source>
        <dbReference type="EMBL" id="GAU98015.1"/>
    </source>
</evidence>
<dbReference type="OrthoDB" id="10067824at2759"/>
<evidence type="ECO:0000313" key="7">
    <source>
        <dbReference type="Proteomes" id="UP000186922"/>
    </source>
</evidence>
<feature type="compositionally biased region" description="Polar residues" evidence="4">
    <location>
        <begin position="107"/>
        <end position="117"/>
    </location>
</feature>
<proteinExistence type="predicted"/>
<keyword evidence="1" id="KW-0677">Repeat</keyword>
<dbReference type="Gene3D" id="3.30.70.330">
    <property type="match status" value="2"/>
</dbReference>
<feature type="domain" description="RRM" evidence="5">
    <location>
        <begin position="131"/>
        <end position="203"/>
    </location>
</feature>
<evidence type="ECO:0000256" key="2">
    <source>
        <dbReference type="ARBA" id="ARBA00022884"/>
    </source>
</evidence>
<comment type="caution">
    <text evidence="6">The sequence shown here is derived from an EMBL/GenBank/DDBJ whole genome shotgun (WGS) entry which is preliminary data.</text>
</comment>
<feature type="compositionally biased region" description="Polar residues" evidence="4">
    <location>
        <begin position="60"/>
        <end position="72"/>
    </location>
</feature>
<dbReference type="STRING" id="947166.A0A1D1VB27"/>
<dbReference type="InterPro" id="IPR012975">
    <property type="entry name" value="NOPS"/>
</dbReference>
<feature type="domain" description="RRM" evidence="5">
    <location>
        <begin position="205"/>
        <end position="286"/>
    </location>
</feature>
<dbReference type="Pfam" id="PF08075">
    <property type="entry name" value="NOPS"/>
    <property type="match status" value="1"/>
</dbReference>
<accession>A0A1D1VB27</accession>
<feature type="compositionally biased region" description="Basic and acidic residues" evidence="4">
    <location>
        <begin position="82"/>
        <end position="95"/>
    </location>
</feature>
<dbReference type="Gene3D" id="6.10.250.1170">
    <property type="match status" value="1"/>
</dbReference>
<evidence type="ECO:0000256" key="1">
    <source>
        <dbReference type="ARBA" id="ARBA00022737"/>
    </source>
</evidence>
<dbReference type="EMBL" id="BDGG01000004">
    <property type="protein sequence ID" value="GAU98015.1"/>
    <property type="molecule type" value="Genomic_DNA"/>
</dbReference>
<dbReference type="Proteomes" id="UP000186922">
    <property type="component" value="Unassembled WGS sequence"/>
</dbReference>
<organism evidence="6 7">
    <name type="scientific">Ramazzottius varieornatus</name>
    <name type="common">Water bear</name>
    <name type="synonym">Tardigrade</name>
    <dbReference type="NCBI Taxonomy" id="947166"/>
    <lineage>
        <taxon>Eukaryota</taxon>
        <taxon>Metazoa</taxon>
        <taxon>Ecdysozoa</taxon>
        <taxon>Tardigrada</taxon>
        <taxon>Eutardigrada</taxon>
        <taxon>Parachela</taxon>
        <taxon>Hypsibioidea</taxon>
        <taxon>Ramazzottiidae</taxon>
        <taxon>Ramazzottius</taxon>
    </lineage>
</organism>
<protein>
    <recommendedName>
        <fullName evidence="5">RRM domain-containing protein</fullName>
    </recommendedName>
</protein>
<feature type="compositionally biased region" description="Low complexity" evidence="4">
    <location>
        <begin position="13"/>
        <end position="26"/>
    </location>
</feature>
<feature type="region of interest" description="Disordered" evidence="4">
    <location>
        <begin position="420"/>
        <end position="452"/>
    </location>
</feature>
<dbReference type="FunFam" id="3.30.70.330:FF:000043">
    <property type="entry name" value="paraspeckle component 1 isoform X1"/>
    <property type="match status" value="1"/>
</dbReference>
<dbReference type="InterPro" id="IPR000504">
    <property type="entry name" value="RRM_dom"/>
</dbReference>
<gene>
    <name evidence="6" type="primary">RvY_09219-1</name>
    <name evidence="6" type="synonym">RvY_09219.1</name>
    <name evidence="6" type="ORF">RvY_09219</name>
</gene>
<dbReference type="SUPFAM" id="SSF54928">
    <property type="entry name" value="RNA-binding domain, RBD"/>
    <property type="match status" value="1"/>
</dbReference>
<dbReference type="AlphaFoldDB" id="A0A1D1VB27"/>
<feature type="compositionally biased region" description="Basic and acidic residues" evidence="4">
    <location>
        <begin position="47"/>
        <end position="56"/>
    </location>
</feature>
<dbReference type="GO" id="GO:0003723">
    <property type="term" value="F:RNA binding"/>
    <property type="evidence" value="ECO:0007669"/>
    <property type="project" value="UniProtKB-UniRule"/>
</dbReference>
<sequence length="529" mass="57973">MADEVKGEESSSAVATVEGEANNENGTNGGSRLAATFPSETAPAKEGSGETTKDEAAPEQGTNDGNQKNQNGRAGWKHNQRKNRDSRFNPNDNKKQNNSNSPRSPEKNSGNAVGNNKNDQDDQGKKFTTQSRLFVGNLTPDTTEDDLVKMFTTYTVAPDVFLDKQKMYAFVRLDTRQNAETAKNALDGTTFKGRVLRVRFATFNAGIRVKNLGPNVSNELLHRAFERFGPVDKAVVEIDDKSKPTGEGVVYFARKPGAQQALKQVNSGVFLLGGSPRPVIAEMLEQKDSEDGLPEVHMAMRKEYVNETSQPPHFALPGSLEHDFGMRWKRVLDEHQARARQIEIEFKNQIEHLENEMEHSVDDIEINKIKQNIAAETLKMQQLLERTQRARGNKNSNSSGSVSNQFSAPQQLSMMQSGMNNQLAGLPVPPPGFPAGLPGVARPAIGAPQSNRPFGEPFGVGMSSGQNIQMLLAAGNGFSNPGVRPPPGQFGGSPQDFDQSQFNPNIAGLGQRNPDGDFKRFRNNNFRPK</sequence>